<proteinExistence type="predicted"/>
<feature type="domain" description="ATP-dependent DNA ligase family profile" evidence="21">
    <location>
        <begin position="273"/>
        <end position="414"/>
    </location>
</feature>
<dbReference type="Gene3D" id="3.90.920.10">
    <property type="entry name" value="DNA primase, PRIM domain"/>
    <property type="match status" value="1"/>
</dbReference>
<dbReference type="Pfam" id="PF13298">
    <property type="entry name" value="LigD_N"/>
    <property type="match status" value="1"/>
</dbReference>
<evidence type="ECO:0000256" key="13">
    <source>
        <dbReference type="ARBA" id="ARBA00022932"/>
    </source>
</evidence>
<evidence type="ECO:0000256" key="10">
    <source>
        <dbReference type="ARBA" id="ARBA00022801"/>
    </source>
</evidence>
<dbReference type="CDD" id="cd07906">
    <property type="entry name" value="Adenylation_DNA_ligase_LigD_LigC"/>
    <property type="match status" value="1"/>
</dbReference>
<dbReference type="GO" id="GO:0004527">
    <property type="term" value="F:exonuclease activity"/>
    <property type="evidence" value="ECO:0007669"/>
    <property type="project" value="UniProtKB-KW"/>
</dbReference>
<dbReference type="SUPFAM" id="SSF56091">
    <property type="entry name" value="DNA ligase/mRNA capping enzyme, catalytic domain"/>
    <property type="match status" value="1"/>
</dbReference>
<dbReference type="GO" id="GO:0046872">
    <property type="term" value="F:metal ion binding"/>
    <property type="evidence" value="ECO:0007669"/>
    <property type="project" value="UniProtKB-KW"/>
</dbReference>
<dbReference type="InterPro" id="IPR014143">
    <property type="entry name" value="NHEJ_ligase_prk"/>
</dbReference>
<dbReference type="InterPro" id="IPR014144">
    <property type="entry name" value="LigD_PE_domain"/>
</dbReference>
<evidence type="ECO:0000313" key="22">
    <source>
        <dbReference type="EMBL" id="OGC82083.1"/>
    </source>
</evidence>
<dbReference type="Pfam" id="PF04679">
    <property type="entry name" value="DNA_ligase_A_C"/>
    <property type="match status" value="1"/>
</dbReference>
<dbReference type="SUPFAM" id="SSF50249">
    <property type="entry name" value="Nucleic acid-binding proteins"/>
    <property type="match status" value="1"/>
</dbReference>
<dbReference type="InterPro" id="IPR052171">
    <property type="entry name" value="NHEJ_LigD"/>
</dbReference>
<evidence type="ECO:0000256" key="16">
    <source>
        <dbReference type="ARBA" id="ARBA00023204"/>
    </source>
</evidence>
<dbReference type="Pfam" id="PF01068">
    <property type="entry name" value="DNA_ligase_A_M"/>
    <property type="match status" value="1"/>
</dbReference>
<keyword evidence="16" id="KW-0234">DNA repair</keyword>
<comment type="cofactor">
    <cofactor evidence="1">
        <name>Mn(2+)</name>
        <dbReference type="ChEBI" id="CHEBI:29035"/>
    </cofactor>
</comment>
<dbReference type="NCBIfam" id="TIGR02778">
    <property type="entry name" value="ligD_pol"/>
    <property type="match status" value="1"/>
</dbReference>
<keyword evidence="8" id="KW-0547">Nucleotide-binding</keyword>
<protein>
    <recommendedName>
        <fullName evidence="2">DNA ligase (ATP)</fullName>
        <ecNumber evidence="2">6.5.1.1</ecNumber>
    </recommendedName>
    <alternativeName>
        <fullName evidence="19">NHEJ DNA polymerase</fullName>
    </alternativeName>
</protein>
<dbReference type="GO" id="GO:0005524">
    <property type="term" value="F:ATP binding"/>
    <property type="evidence" value="ECO:0007669"/>
    <property type="project" value="UniProtKB-KW"/>
</dbReference>
<dbReference type="PROSITE" id="PS00333">
    <property type="entry name" value="DNA_LIGASE_A2"/>
    <property type="match status" value="1"/>
</dbReference>
<evidence type="ECO:0000256" key="15">
    <source>
        <dbReference type="ARBA" id="ARBA00023172"/>
    </source>
</evidence>
<accession>A0A1F4XLV8</accession>
<dbReference type="InterPro" id="IPR012310">
    <property type="entry name" value="DNA_ligase_ATP-dep_cent"/>
</dbReference>
<keyword evidence="15" id="KW-0233">DNA recombination</keyword>
<dbReference type="InterPro" id="IPR016059">
    <property type="entry name" value="DNA_ligase_ATP-dep_CS"/>
</dbReference>
<comment type="catalytic activity">
    <reaction evidence="20">
        <text>ATP + (deoxyribonucleotide)n-3'-hydroxyl + 5'-phospho-(deoxyribonucleotide)m = (deoxyribonucleotide)n+m + AMP + diphosphate.</text>
        <dbReference type="EC" id="6.5.1.1"/>
    </reaction>
</comment>
<dbReference type="Gene3D" id="2.40.50.140">
    <property type="entry name" value="Nucleic acid-binding proteins"/>
    <property type="match status" value="1"/>
</dbReference>
<dbReference type="STRING" id="1817814.A2V81_02945"/>
<evidence type="ECO:0000256" key="8">
    <source>
        <dbReference type="ARBA" id="ARBA00022741"/>
    </source>
</evidence>
<dbReference type="CDD" id="cd04865">
    <property type="entry name" value="LigD_Pol_like_2"/>
    <property type="match status" value="1"/>
</dbReference>
<keyword evidence="12" id="KW-0067">ATP-binding</keyword>
<evidence type="ECO:0000256" key="7">
    <source>
        <dbReference type="ARBA" id="ARBA00022723"/>
    </source>
</evidence>
<keyword evidence="11" id="KW-0269">Exonuclease</keyword>
<keyword evidence="5" id="KW-0548">Nucleotidyltransferase</keyword>
<dbReference type="GO" id="GO:0006281">
    <property type="term" value="P:DNA repair"/>
    <property type="evidence" value="ECO:0007669"/>
    <property type="project" value="UniProtKB-KW"/>
</dbReference>
<evidence type="ECO:0000256" key="4">
    <source>
        <dbReference type="ARBA" id="ARBA00022679"/>
    </source>
</evidence>
<evidence type="ECO:0000256" key="12">
    <source>
        <dbReference type="ARBA" id="ARBA00022840"/>
    </source>
</evidence>
<evidence type="ECO:0000256" key="2">
    <source>
        <dbReference type="ARBA" id="ARBA00012727"/>
    </source>
</evidence>
<keyword evidence="18" id="KW-0511">Multifunctional enzyme</keyword>
<keyword evidence="6" id="KW-0540">Nuclease</keyword>
<comment type="caution">
    <text evidence="22">The sequence shown here is derived from an EMBL/GenBank/DDBJ whole genome shotgun (WGS) entry which is preliminary data.</text>
</comment>
<evidence type="ECO:0000256" key="6">
    <source>
        <dbReference type="ARBA" id="ARBA00022722"/>
    </source>
</evidence>
<evidence type="ECO:0000256" key="17">
    <source>
        <dbReference type="ARBA" id="ARBA00023211"/>
    </source>
</evidence>
<dbReference type="PANTHER" id="PTHR42705:SF2">
    <property type="entry name" value="BIFUNCTIONAL NON-HOMOLOGOUS END JOINING PROTEIN LIGD"/>
    <property type="match status" value="1"/>
</dbReference>
<evidence type="ECO:0000256" key="9">
    <source>
        <dbReference type="ARBA" id="ARBA00022763"/>
    </source>
</evidence>
<evidence type="ECO:0000259" key="21">
    <source>
        <dbReference type="PROSITE" id="PS50160"/>
    </source>
</evidence>
<dbReference type="GO" id="GO:0003887">
    <property type="term" value="F:DNA-directed DNA polymerase activity"/>
    <property type="evidence" value="ECO:0007669"/>
    <property type="project" value="UniProtKB-KW"/>
</dbReference>
<keyword evidence="13" id="KW-0239">DNA-directed DNA polymerase</keyword>
<organism evidence="22 23">
    <name type="scientific">Candidatus Abawacabacteria bacterium RBG_16_42_10</name>
    <dbReference type="NCBI Taxonomy" id="1817814"/>
    <lineage>
        <taxon>Bacteria</taxon>
        <taxon>Candidatus Abawacaibacteriota</taxon>
    </lineage>
</organism>
<dbReference type="EC" id="6.5.1.1" evidence="2"/>
<reference evidence="22 23" key="1">
    <citation type="journal article" date="2016" name="Nat. Commun.">
        <title>Thousands of microbial genomes shed light on interconnected biogeochemical processes in an aquifer system.</title>
        <authorList>
            <person name="Anantharaman K."/>
            <person name="Brown C.T."/>
            <person name="Hug L.A."/>
            <person name="Sharon I."/>
            <person name="Castelle C.J."/>
            <person name="Probst A.J."/>
            <person name="Thomas B.C."/>
            <person name="Singh A."/>
            <person name="Wilkins M.J."/>
            <person name="Karaoz U."/>
            <person name="Brodie E.L."/>
            <person name="Williams K.H."/>
            <person name="Hubbard S.S."/>
            <person name="Banfield J.F."/>
        </authorList>
    </citation>
    <scope>NUCLEOTIDE SEQUENCE [LARGE SCALE GENOMIC DNA]</scope>
</reference>
<dbReference type="GO" id="GO:0006310">
    <property type="term" value="P:DNA recombination"/>
    <property type="evidence" value="ECO:0007669"/>
    <property type="project" value="UniProtKB-KW"/>
</dbReference>
<evidence type="ECO:0000256" key="14">
    <source>
        <dbReference type="ARBA" id="ARBA00023125"/>
    </source>
</evidence>
<evidence type="ECO:0000256" key="3">
    <source>
        <dbReference type="ARBA" id="ARBA00022598"/>
    </source>
</evidence>
<evidence type="ECO:0000256" key="11">
    <source>
        <dbReference type="ARBA" id="ARBA00022839"/>
    </source>
</evidence>
<keyword evidence="9" id="KW-0227">DNA damage</keyword>
<evidence type="ECO:0000256" key="5">
    <source>
        <dbReference type="ARBA" id="ARBA00022695"/>
    </source>
</evidence>
<dbReference type="Gene3D" id="3.30.470.30">
    <property type="entry name" value="DNA ligase/mRNA capping enzyme"/>
    <property type="match status" value="1"/>
</dbReference>
<dbReference type="Pfam" id="PF21686">
    <property type="entry name" value="LigD_Prim-Pol"/>
    <property type="match status" value="1"/>
</dbReference>
<evidence type="ECO:0000313" key="23">
    <source>
        <dbReference type="Proteomes" id="UP000177614"/>
    </source>
</evidence>
<dbReference type="CDD" id="cd07971">
    <property type="entry name" value="OBF_DNA_ligase_LigD"/>
    <property type="match status" value="1"/>
</dbReference>
<keyword evidence="10" id="KW-0378">Hydrolase</keyword>
<dbReference type="PANTHER" id="PTHR42705">
    <property type="entry name" value="BIFUNCTIONAL NON-HOMOLOGOUS END JOINING PROTEIN LIGD"/>
    <property type="match status" value="1"/>
</dbReference>
<keyword evidence="14" id="KW-0238">DNA-binding</keyword>
<dbReference type="PROSITE" id="PS50160">
    <property type="entry name" value="DNA_LIGASE_A3"/>
    <property type="match status" value="1"/>
</dbReference>
<dbReference type="NCBIfam" id="TIGR02779">
    <property type="entry name" value="NHEJ_ligase_lig"/>
    <property type="match status" value="1"/>
</dbReference>
<dbReference type="Gene3D" id="3.30.1490.70">
    <property type="match status" value="1"/>
</dbReference>
<dbReference type="Proteomes" id="UP000177614">
    <property type="component" value="Unassembled WGS sequence"/>
</dbReference>
<dbReference type="GO" id="GO:0003910">
    <property type="term" value="F:DNA ligase (ATP) activity"/>
    <property type="evidence" value="ECO:0007669"/>
    <property type="project" value="UniProtKB-EC"/>
</dbReference>
<evidence type="ECO:0000256" key="18">
    <source>
        <dbReference type="ARBA" id="ARBA00023268"/>
    </source>
</evidence>
<dbReference type="InterPro" id="IPR012340">
    <property type="entry name" value="NA-bd_OB-fold"/>
</dbReference>
<sequence length="791" mass="90840">MSLKIYQKKRTFLRTPEPQGKKIPGKGTLKFVVHEHHASHLHYDLRLEVDGVLKSWAVPKGPSTNPEEKRLAVHVEDHPLAYATFKGTIPKGNYGAGKVKIWDHGTYEAINTNDRKESEKSLLVGLKKGHITFILYGKKLHGEFALIQMKKSKNWLLIKKSDIFSAKPSTKPKVKIFSNFSAPIEPMLAHLADKPFDQADWIFEIKWDGYRAIGKIRNTKVELLSRHGLSLNQQFPPIAKELAKISEEMILDGEIVVLDENGRADFQRIQNYKKTGKGNLVYYVFDILEYKKQDLRNLPLLERKKILKHVLPILARVKYSDHIIEHGKELFATAVEAGIEGIMAKDGASTYQIGERSKSWLKIKNLQQQEAVICGITAPRGSRKEFGALVLGVYEKGKLIYIGHTGGGFNESLLKEIKSLLKPLITKKCPFKREPVTNAPVQWLKPKVVCEIRFTEWTQEGMMRHPVFLGIREDKNPMEVTKEKNIFPVNKNYKTNSQFTHLNKIFWPQEKYTKQDLIIYYDKIAPFILPYLKDRPQALHRFPDGITGENFFQKNINIIPEGLETVKIFSTSKNKEINFALCQNKYDLLYLANLGCIEFHPWNSRQQHLDKPDYLLFDLDPLNISFTKVIETALTVKKVLDSAGIKSFCKTSGATGLHVYVPMEAKYSTKQVIEFAKILVTIVHAKLPETTSIERMPAKRNRKVYLDYLQNRRGQNMVAPYSARPRPGAPVSTPLHWQEVKIGLDPKKFTIKTIFKRLKRIGDIWKKVLGKGIDMEKALKKLEKEWKKIKQ</sequence>
<keyword evidence="17" id="KW-0464">Manganese</keyword>
<name>A0A1F4XLV8_9BACT</name>
<dbReference type="EMBL" id="MEWR01000011">
    <property type="protein sequence ID" value="OGC82083.1"/>
    <property type="molecule type" value="Genomic_DNA"/>
</dbReference>
<keyword evidence="7" id="KW-0479">Metal-binding</keyword>
<dbReference type="AlphaFoldDB" id="A0A1F4XLV8"/>
<dbReference type="InterPro" id="IPR014146">
    <property type="entry name" value="LigD_ligase_dom"/>
</dbReference>
<dbReference type="NCBIfam" id="TIGR02777">
    <property type="entry name" value="LigD_PE_dom"/>
    <property type="match status" value="1"/>
</dbReference>
<dbReference type="NCBIfam" id="TIGR02776">
    <property type="entry name" value="NHEJ_ligase_prk"/>
    <property type="match status" value="1"/>
</dbReference>
<dbReference type="InterPro" id="IPR012309">
    <property type="entry name" value="DNA_ligase_ATP-dep_C"/>
</dbReference>
<evidence type="ECO:0000256" key="19">
    <source>
        <dbReference type="ARBA" id="ARBA00029943"/>
    </source>
</evidence>
<keyword evidence="4" id="KW-0808">Transferase</keyword>
<evidence type="ECO:0000256" key="20">
    <source>
        <dbReference type="ARBA" id="ARBA00034003"/>
    </source>
</evidence>
<keyword evidence="3 22" id="KW-0436">Ligase</keyword>
<dbReference type="InterPro" id="IPR014145">
    <property type="entry name" value="LigD_pol_dom"/>
</dbReference>
<gene>
    <name evidence="22" type="ORF">A2V81_02945</name>
</gene>
<evidence type="ECO:0000256" key="1">
    <source>
        <dbReference type="ARBA" id="ARBA00001936"/>
    </source>
</evidence>
<dbReference type="GO" id="GO:0003677">
    <property type="term" value="F:DNA binding"/>
    <property type="evidence" value="ECO:0007669"/>
    <property type="project" value="UniProtKB-KW"/>
</dbReference>